<dbReference type="eggNOG" id="COG1940">
    <property type="taxonomic scope" value="Bacteria"/>
</dbReference>
<evidence type="ECO:0000313" key="5">
    <source>
        <dbReference type="Proteomes" id="UP000005286"/>
    </source>
</evidence>
<keyword evidence="3" id="KW-0859">Xylose metabolism</keyword>
<dbReference type="InterPro" id="IPR036388">
    <property type="entry name" value="WH-like_DNA-bd_sf"/>
</dbReference>
<dbReference type="STRING" id="879305.HMPREF9290_0722"/>
<dbReference type="PANTHER" id="PTHR18964:SF110">
    <property type="entry name" value="TRANSCRIPTIONAL REGULATOR, XYLR-RELATED"/>
    <property type="match status" value="1"/>
</dbReference>
<dbReference type="Pfam" id="PF00480">
    <property type="entry name" value="ROK"/>
    <property type="match status" value="1"/>
</dbReference>
<keyword evidence="3" id="KW-0119">Carbohydrate metabolism</keyword>
<reference evidence="4 5" key="1">
    <citation type="submission" date="2011-01" db="EMBL/GenBank/DDBJ databases">
        <authorList>
            <person name="Durkin A.S."/>
            <person name="Madupu R."/>
            <person name="Torralba M."/>
            <person name="Gillis M."/>
            <person name="Methe B."/>
            <person name="Sutton G."/>
            <person name="Nelson K.E."/>
        </authorList>
    </citation>
    <scope>NUCLEOTIDE SEQUENCE [LARGE SCALE GENOMIC DNA]</scope>
    <source>
        <strain evidence="4 5">ACS-065-V-Col13</strain>
    </source>
</reference>
<dbReference type="EMBL" id="AEXM01000029">
    <property type="protein sequence ID" value="EGC81630.1"/>
    <property type="molecule type" value="Genomic_DNA"/>
</dbReference>
<dbReference type="AlphaFoldDB" id="F0GX37"/>
<dbReference type="InterPro" id="IPR036390">
    <property type="entry name" value="WH_DNA-bd_sf"/>
</dbReference>
<protein>
    <submittedName>
        <fullName evidence="4">ROK family protein</fullName>
    </submittedName>
</protein>
<comment type="caution">
    <text evidence="4">The sequence shown here is derived from an EMBL/GenBank/DDBJ whole genome shotgun (WGS) entry which is preliminary data.</text>
</comment>
<evidence type="ECO:0000256" key="1">
    <source>
        <dbReference type="ARBA" id="ARBA00002486"/>
    </source>
</evidence>
<dbReference type="RefSeq" id="WP_004835422.1">
    <property type="nucleotide sequence ID" value="NZ_AEXM01000029.1"/>
</dbReference>
<evidence type="ECO:0000256" key="2">
    <source>
        <dbReference type="ARBA" id="ARBA00006479"/>
    </source>
</evidence>
<dbReference type="SUPFAM" id="SSF53067">
    <property type="entry name" value="Actin-like ATPase domain"/>
    <property type="match status" value="1"/>
</dbReference>
<name>F0GX37_9FIRM</name>
<dbReference type="PROSITE" id="PS01125">
    <property type="entry name" value="ROK"/>
    <property type="match status" value="1"/>
</dbReference>
<organism evidence="4 5">
    <name type="scientific">Anaerococcus prevotii ACS-065-V-Col13</name>
    <dbReference type="NCBI Taxonomy" id="879305"/>
    <lineage>
        <taxon>Bacteria</taxon>
        <taxon>Bacillati</taxon>
        <taxon>Bacillota</taxon>
        <taxon>Tissierellia</taxon>
        <taxon>Tissierellales</taxon>
        <taxon>Peptoniphilaceae</taxon>
        <taxon>Anaerococcus</taxon>
    </lineage>
</organism>
<dbReference type="PATRIC" id="fig|879305.3.peg.1369"/>
<comment type="similarity">
    <text evidence="2">Belongs to the ROK (NagC/XylR) family.</text>
</comment>
<dbReference type="GO" id="GO:0042732">
    <property type="term" value="P:D-xylose metabolic process"/>
    <property type="evidence" value="ECO:0007669"/>
    <property type="project" value="UniProtKB-KW"/>
</dbReference>
<dbReference type="PANTHER" id="PTHR18964">
    <property type="entry name" value="ROK (REPRESSOR, ORF, KINASE) FAMILY"/>
    <property type="match status" value="1"/>
</dbReference>
<accession>F0GX37</accession>
<gene>
    <name evidence="4" type="ORF">HMPREF9290_0722</name>
</gene>
<proteinExistence type="inferred from homology"/>
<sequence length="370" mass="41552">MRNEYQVLVLNELFNTNNKSRVDLSKDLHINKTSISTSVSSLIDEGLLMEVSVGEASSRGGRKPIKLMLDHEFAYFMAIDLSKNYISFCICNMAFEVKEYGFYEGEVNSDNAIDKITSVINDNEKYYTVDGVNKLKGVTIAIHGIVNDNNIIFTPNYDLDNINLLEILNKKIPNIDFNIINESNAAALCEHYVSQVDNLITINVGSGLGAGIIIDGRLYIGKRGYGGEIGHMIIVPNGRKCHCGNKGCFEQYCSSTADISYYNEIADDKIESSAELIERYKNGDSYAVDTIKRNIYYMSIGVNNMMKTIDPSYVYINSDLAYNIDEYLPMVNEEVKSTFGQDVPIEVSKFHDKSTLIGCVYYGIVDFFEK</sequence>
<keyword evidence="5" id="KW-1185">Reference proteome</keyword>
<dbReference type="SUPFAM" id="SSF46785">
    <property type="entry name" value="Winged helix' DNA-binding domain"/>
    <property type="match status" value="1"/>
</dbReference>
<dbReference type="Gene3D" id="3.30.420.40">
    <property type="match status" value="2"/>
</dbReference>
<dbReference type="InterPro" id="IPR000600">
    <property type="entry name" value="ROK"/>
</dbReference>
<dbReference type="InterPro" id="IPR049874">
    <property type="entry name" value="ROK_cs"/>
</dbReference>
<comment type="function">
    <text evidence="1">Transcriptional repressor of xylose-utilizing enzymes.</text>
</comment>
<evidence type="ECO:0000313" key="4">
    <source>
        <dbReference type="EMBL" id="EGC81630.1"/>
    </source>
</evidence>
<dbReference type="InterPro" id="IPR043129">
    <property type="entry name" value="ATPase_NBD"/>
</dbReference>
<evidence type="ECO:0000256" key="3">
    <source>
        <dbReference type="ARBA" id="ARBA00022629"/>
    </source>
</evidence>
<dbReference type="Gene3D" id="1.10.10.10">
    <property type="entry name" value="Winged helix-like DNA-binding domain superfamily/Winged helix DNA-binding domain"/>
    <property type="match status" value="1"/>
</dbReference>
<dbReference type="Proteomes" id="UP000005286">
    <property type="component" value="Unassembled WGS sequence"/>
</dbReference>